<name>A0A9J5Z2L3_SOLCO</name>
<keyword evidence="2" id="KW-1185">Reference proteome</keyword>
<gene>
    <name evidence="1" type="ORF">H5410_027635</name>
</gene>
<evidence type="ECO:0000313" key="2">
    <source>
        <dbReference type="Proteomes" id="UP000824120"/>
    </source>
</evidence>
<sequence length="64" mass="7323">MRSYISLQSRVKWMLESPATKISVVEKRQIRKLTATYLKGAILLVQEVSLTKLVGIQPQQTSNY</sequence>
<reference evidence="1 2" key="1">
    <citation type="submission" date="2020-09" db="EMBL/GenBank/DDBJ databases">
        <title>De no assembly of potato wild relative species, Solanum commersonii.</title>
        <authorList>
            <person name="Cho K."/>
        </authorList>
    </citation>
    <scope>NUCLEOTIDE SEQUENCE [LARGE SCALE GENOMIC DNA]</scope>
    <source>
        <strain evidence="1">LZ3.2</strain>
        <tissue evidence="1">Leaf</tissue>
    </source>
</reference>
<proteinExistence type="predicted"/>
<dbReference type="EMBL" id="JACXVP010000005">
    <property type="protein sequence ID" value="KAG5606143.1"/>
    <property type="molecule type" value="Genomic_DNA"/>
</dbReference>
<protein>
    <submittedName>
        <fullName evidence="1">Uncharacterized protein</fullName>
    </submittedName>
</protein>
<organism evidence="1 2">
    <name type="scientific">Solanum commersonii</name>
    <name type="common">Commerson's wild potato</name>
    <name type="synonym">Commerson's nightshade</name>
    <dbReference type="NCBI Taxonomy" id="4109"/>
    <lineage>
        <taxon>Eukaryota</taxon>
        <taxon>Viridiplantae</taxon>
        <taxon>Streptophyta</taxon>
        <taxon>Embryophyta</taxon>
        <taxon>Tracheophyta</taxon>
        <taxon>Spermatophyta</taxon>
        <taxon>Magnoliopsida</taxon>
        <taxon>eudicotyledons</taxon>
        <taxon>Gunneridae</taxon>
        <taxon>Pentapetalae</taxon>
        <taxon>asterids</taxon>
        <taxon>lamiids</taxon>
        <taxon>Solanales</taxon>
        <taxon>Solanaceae</taxon>
        <taxon>Solanoideae</taxon>
        <taxon>Solaneae</taxon>
        <taxon>Solanum</taxon>
    </lineage>
</organism>
<dbReference type="AlphaFoldDB" id="A0A9J5Z2L3"/>
<evidence type="ECO:0000313" key="1">
    <source>
        <dbReference type="EMBL" id="KAG5606143.1"/>
    </source>
</evidence>
<accession>A0A9J5Z2L3</accession>
<comment type="caution">
    <text evidence="1">The sequence shown here is derived from an EMBL/GenBank/DDBJ whole genome shotgun (WGS) entry which is preliminary data.</text>
</comment>
<dbReference type="Proteomes" id="UP000824120">
    <property type="component" value="Chromosome 5"/>
</dbReference>